<organism evidence="6 7">
    <name type="scientific">Psychrobacillus glaciei</name>
    <dbReference type="NCBI Taxonomy" id="2283160"/>
    <lineage>
        <taxon>Bacteria</taxon>
        <taxon>Bacillati</taxon>
        <taxon>Bacillota</taxon>
        <taxon>Bacilli</taxon>
        <taxon>Bacillales</taxon>
        <taxon>Bacillaceae</taxon>
        <taxon>Psychrobacillus</taxon>
    </lineage>
</organism>
<dbReference type="GO" id="GO:0003677">
    <property type="term" value="F:DNA binding"/>
    <property type="evidence" value="ECO:0007669"/>
    <property type="project" value="UniProtKB-UniRule"/>
</dbReference>
<keyword evidence="2 4" id="KW-0238">DNA-binding</keyword>
<gene>
    <name evidence="6" type="ORF">PB01_10390</name>
</gene>
<feature type="domain" description="HTH tetR-type" evidence="5">
    <location>
        <begin position="7"/>
        <end position="67"/>
    </location>
</feature>
<dbReference type="KEGG" id="psyo:PB01_10390"/>
<dbReference type="PROSITE" id="PS50977">
    <property type="entry name" value="HTH_TETR_2"/>
    <property type="match status" value="1"/>
</dbReference>
<protein>
    <submittedName>
        <fullName evidence="6">TetR/AcrR family transcriptional regulator</fullName>
    </submittedName>
</protein>
<dbReference type="PROSITE" id="PS01081">
    <property type="entry name" value="HTH_TETR_1"/>
    <property type="match status" value="1"/>
</dbReference>
<keyword evidence="7" id="KW-1185">Reference proteome</keyword>
<dbReference type="InterPro" id="IPR023772">
    <property type="entry name" value="DNA-bd_HTH_TetR-type_CS"/>
</dbReference>
<dbReference type="SUPFAM" id="SSF46689">
    <property type="entry name" value="Homeodomain-like"/>
    <property type="match status" value="1"/>
</dbReference>
<dbReference type="PANTHER" id="PTHR47506:SF3">
    <property type="entry name" value="HTH-TYPE TRANSCRIPTIONAL REGULATOR LMRA"/>
    <property type="match status" value="1"/>
</dbReference>
<reference evidence="6 7" key="1">
    <citation type="submission" date="2018-07" db="EMBL/GenBank/DDBJ databases">
        <title>Complete genome sequence of Psychrobacillus sp. PB01, isolated from iceberg, and comparative genome analysis of Psychrobacillus strains.</title>
        <authorList>
            <person name="Lee P.C."/>
        </authorList>
    </citation>
    <scope>NUCLEOTIDE SEQUENCE [LARGE SCALE GENOMIC DNA]</scope>
    <source>
        <strain evidence="6 7">PB01</strain>
    </source>
</reference>
<dbReference type="Pfam" id="PF16925">
    <property type="entry name" value="TetR_C_13"/>
    <property type="match status" value="1"/>
</dbReference>
<dbReference type="Pfam" id="PF00440">
    <property type="entry name" value="TetR_N"/>
    <property type="match status" value="1"/>
</dbReference>
<dbReference type="InterPro" id="IPR009057">
    <property type="entry name" value="Homeodomain-like_sf"/>
</dbReference>
<dbReference type="SUPFAM" id="SSF48498">
    <property type="entry name" value="Tetracyclin repressor-like, C-terminal domain"/>
    <property type="match status" value="1"/>
</dbReference>
<dbReference type="PANTHER" id="PTHR47506">
    <property type="entry name" value="TRANSCRIPTIONAL REGULATORY PROTEIN"/>
    <property type="match status" value="1"/>
</dbReference>
<sequence>MKMKKGELTRRNIIRKSATIFNQKGYMTTSISDIIQETNIQKGGIYRHFKDKEQLMVESFHFSTEIMQNHLMTSVSQHEHTADKLIAFVEAFLQLSEGEPIVGGCPIFNATIEMDDLEGSALLPSINEAMDMMIKWLVKIIEDGIRHQELNQSLQPYDTAIYIVSTLEGGLALERLKKDGQLTKIIINNLRQYISMISIERQ</sequence>
<dbReference type="EMBL" id="CP031223">
    <property type="protein sequence ID" value="QFF99206.1"/>
    <property type="molecule type" value="Genomic_DNA"/>
</dbReference>
<dbReference type="PRINTS" id="PR00455">
    <property type="entry name" value="HTHTETR"/>
</dbReference>
<keyword evidence="3" id="KW-0804">Transcription</keyword>
<feature type="DNA-binding region" description="H-T-H motif" evidence="4">
    <location>
        <begin position="30"/>
        <end position="49"/>
    </location>
</feature>
<evidence type="ECO:0000256" key="2">
    <source>
        <dbReference type="ARBA" id="ARBA00023125"/>
    </source>
</evidence>
<keyword evidence="1" id="KW-0805">Transcription regulation</keyword>
<dbReference type="InterPro" id="IPR036271">
    <property type="entry name" value="Tet_transcr_reg_TetR-rel_C_sf"/>
</dbReference>
<dbReference type="OrthoDB" id="9814200at2"/>
<evidence type="ECO:0000256" key="3">
    <source>
        <dbReference type="ARBA" id="ARBA00023163"/>
    </source>
</evidence>
<evidence type="ECO:0000313" key="7">
    <source>
        <dbReference type="Proteomes" id="UP000325517"/>
    </source>
</evidence>
<dbReference type="Gene3D" id="1.10.357.10">
    <property type="entry name" value="Tetracycline Repressor, domain 2"/>
    <property type="match status" value="1"/>
</dbReference>
<dbReference type="InterPro" id="IPR011075">
    <property type="entry name" value="TetR_C"/>
</dbReference>
<accession>A0A5J6SMR2</accession>
<evidence type="ECO:0000256" key="4">
    <source>
        <dbReference type="PROSITE-ProRule" id="PRU00335"/>
    </source>
</evidence>
<dbReference type="InterPro" id="IPR001647">
    <property type="entry name" value="HTH_TetR"/>
</dbReference>
<name>A0A5J6SMR2_9BACI</name>
<dbReference type="Proteomes" id="UP000325517">
    <property type="component" value="Chromosome"/>
</dbReference>
<evidence type="ECO:0000256" key="1">
    <source>
        <dbReference type="ARBA" id="ARBA00023015"/>
    </source>
</evidence>
<dbReference type="AlphaFoldDB" id="A0A5J6SMR2"/>
<evidence type="ECO:0000259" key="5">
    <source>
        <dbReference type="PROSITE" id="PS50977"/>
    </source>
</evidence>
<proteinExistence type="predicted"/>
<evidence type="ECO:0000313" key="6">
    <source>
        <dbReference type="EMBL" id="QFF99206.1"/>
    </source>
</evidence>